<organism evidence="1 2">
    <name type="scientific">Bacillus thuringiensis</name>
    <dbReference type="NCBI Taxonomy" id="1428"/>
    <lineage>
        <taxon>Bacteria</taxon>
        <taxon>Bacillati</taxon>
        <taxon>Bacillota</taxon>
        <taxon>Bacilli</taxon>
        <taxon>Bacillales</taxon>
        <taxon>Bacillaceae</taxon>
        <taxon>Bacillus</taxon>
        <taxon>Bacillus cereus group</taxon>
    </lineage>
</organism>
<dbReference type="Proteomes" id="UP000092743">
    <property type="component" value="Plasmid p120510"/>
</dbReference>
<dbReference type="RefSeq" id="WP_157686185.1">
    <property type="nucleotide sequence ID" value="NZ_CP015353.1"/>
</dbReference>
<geneLocation type="plasmid" evidence="1 2">
    <name>p120510</name>
</geneLocation>
<protein>
    <submittedName>
        <fullName evidence="1">Uncharacterized protein</fullName>
    </submittedName>
</protein>
<dbReference type="AlphaFoldDB" id="A0A9W3SIX9"/>
<evidence type="ECO:0000313" key="1">
    <source>
        <dbReference type="EMBL" id="ANS51987.1"/>
    </source>
</evidence>
<dbReference type="EMBL" id="CP015353">
    <property type="protein sequence ID" value="ANS51987.1"/>
    <property type="molecule type" value="Genomic_DNA"/>
</dbReference>
<sequence>MKQKIKNFTKSASLAAFMSWSGDVAGHFAYISNHFSNLKNMVVAYIKNSSVLFSKIK</sequence>
<name>A0A9W3SIX9_BACTU</name>
<keyword evidence="1" id="KW-0614">Plasmid</keyword>
<gene>
    <name evidence="1" type="ORF">BT246_66950</name>
</gene>
<proteinExistence type="predicted"/>
<reference evidence="1 2" key="1">
    <citation type="submission" date="2016-04" db="EMBL/GenBank/DDBJ databases">
        <title>High quality genome of the nematocidal Bacillus thuringiensis MYBT18246.</title>
        <authorList>
            <person name="Hollensteiner J."/>
            <person name="Poehlein A."/>
            <person name="Sproeer C."/>
            <person name="Bunk B."/>
            <person name="Rosenstiel P."/>
            <person name="Schulenburg H."/>
            <person name="Liesegang H."/>
        </authorList>
    </citation>
    <scope>NUCLEOTIDE SEQUENCE [LARGE SCALE GENOMIC DNA]</scope>
    <source>
        <strain evidence="1 2">MYBT18246</strain>
        <plasmid evidence="1 2">p120510</plasmid>
    </source>
</reference>
<evidence type="ECO:0000313" key="2">
    <source>
        <dbReference type="Proteomes" id="UP000092743"/>
    </source>
</evidence>
<accession>A0A9W3SIX9</accession>